<dbReference type="AlphaFoldDB" id="A0AAD1S6S4"/>
<protein>
    <submittedName>
        <fullName evidence="1">Uncharacterized protein</fullName>
    </submittedName>
</protein>
<sequence length="140" mass="15765">MNEHKLDAPKNLVSTNFAMTKKAAGGCMEKQSCGLWTAETWGGTALFAARAWQLRRSRSSPCSRRAIMATKIEPAVHSLPKTCVSQEERLTWACEQMWTHFLNRIQRRSVLFEAAAMLQPGMVKREAQLTPARLFSDPGR</sequence>
<proteinExistence type="predicted"/>
<evidence type="ECO:0000313" key="2">
    <source>
        <dbReference type="Proteomes" id="UP001295444"/>
    </source>
</evidence>
<gene>
    <name evidence="1" type="ORF">PECUL_23A014013</name>
</gene>
<dbReference type="Proteomes" id="UP001295444">
    <property type="component" value="Chromosome 04"/>
</dbReference>
<accession>A0AAD1S6S4</accession>
<reference evidence="1" key="1">
    <citation type="submission" date="2022-03" db="EMBL/GenBank/DDBJ databases">
        <authorList>
            <person name="Alioto T."/>
            <person name="Alioto T."/>
            <person name="Gomez Garrido J."/>
        </authorList>
    </citation>
    <scope>NUCLEOTIDE SEQUENCE</scope>
</reference>
<organism evidence="1 2">
    <name type="scientific">Pelobates cultripes</name>
    <name type="common">Western spadefoot toad</name>
    <dbReference type="NCBI Taxonomy" id="61616"/>
    <lineage>
        <taxon>Eukaryota</taxon>
        <taxon>Metazoa</taxon>
        <taxon>Chordata</taxon>
        <taxon>Craniata</taxon>
        <taxon>Vertebrata</taxon>
        <taxon>Euteleostomi</taxon>
        <taxon>Amphibia</taxon>
        <taxon>Batrachia</taxon>
        <taxon>Anura</taxon>
        <taxon>Pelobatoidea</taxon>
        <taxon>Pelobatidae</taxon>
        <taxon>Pelobates</taxon>
    </lineage>
</organism>
<dbReference type="EMBL" id="OW240915">
    <property type="protein sequence ID" value="CAH2286063.1"/>
    <property type="molecule type" value="Genomic_DNA"/>
</dbReference>
<name>A0AAD1S6S4_PELCU</name>
<evidence type="ECO:0000313" key="1">
    <source>
        <dbReference type="EMBL" id="CAH2286063.1"/>
    </source>
</evidence>
<keyword evidence="2" id="KW-1185">Reference proteome</keyword>